<reference evidence="1 2" key="1">
    <citation type="submission" date="2011-10" db="EMBL/GenBank/DDBJ databases">
        <title>The Genome Sequence of Prevotella histicola F0411.</title>
        <authorList>
            <consortium name="The Broad Institute Genome Sequencing Platform"/>
            <person name="Earl A."/>
            <person name="Ward D."/>
            <person name="Feldgarden M."/>
            <person name="Gevers D."/>
            <person name="Izard J."/>
            <person name="Ganesan A."/>
            <person name="Blanton J.M."/>
            <person name="Baranova O.V."/>
            <person name="Tanner A.C."/>
            <person name="Mathney J.M.J."/>
            <person name="Dewhirst F.E."/>
            <person name="Young S.K."/>
            <person name="Zeng Q."/>
            <person name="Gargeya S."/>
            <person name="Fitzgerald M."/>
            <person name="Haas B."/>
            <person name="Abouelleil A."/>
            <person name="Alvarado L."/>
            <person name="Arachchi H.M."/>
            <person name="Berlin A."/>
            <person name="Brown A."/>
            <person name="Chapman S.B."/>
            <person name="Chen Z."/>
            <person name="Dunbar C."/>
            <person name="Freedman E."/>
            <person name="Gearin G."/>
            <person name="Gellesch M."/>
            <person name="Goldberg J."/>
            <person name="Griggs A."/>
            <person name="Gujja S."/>
            <person name="Heiman D."/>
            <person name="Howarth C."/>
            <person name="Larson L."/>
            <person name="Lui A."/>
            <person name="MacDonald P.J.P."/>
            <person name="Montmayeur A."/>
            <person name="Murphy C."/>
            <person name="Neiman D."/>
            <person name="Pearson M."/>
            <person name="Priest M."/>
            <person name="Roberts A."/>
            <person name="Saif S."/>
            <person name="Shea T."/>
            <person name="Shenoy N."/>
            <person name="Sisk P."/>
            <person name="Stolte C."/>
            <person name="Sykes S."/>
            <person name="Wortman J."/>
            <person name="Nusbaum C."/>
            <person name="Birren B."/>
        </authorList>
    </citation>
    <scope>NUCLEOTIDE SEQUENCE [LARGE SCALE GENOMIC DNA]</scope>
    <source>
        <strain evidence="1 2">F0411</strain>
    </source>
</reference>
<proteinExistence type="predicted"/>
<protein>
    <submittedName>
        <fullName evidence="1">Uncharacterized protein</fullName>
    </submittedName>
</protein>
<accession>G6AFN7</accession>
<sequence length="58" mass="6867">MQTIICFSMFFYILLAQFVEKNYLCIAFCKLRIENCKRNSFPILSFSVCDGELKFILI</sequence>
<evidence type="ECO:0000313" key="2">
    <source>
        <dbReference type="Proteomes" id="UP000004597"/>
    </source>
</evidence>
<dbReference type="EMBL" id="AFXP01000006">
    <property type="protein sequence ID" value="EHG16520.1"/>
    <property type="molecule type" value="Genomic_DNA"/>
</dbReference>
<gene>
    <name evidence="1" type="ORF">HMPREF9138_00914</name>
</gene>
<dbReference type="HOGENOM" id="CLU_2975488_0_0_10"/>
<keyword evidence="2" id="KW-1185">Reference proteome</keyword>
<comment type="caution">
    <text evidence="1">The sequence shown here is derived from an EMBL/GenBank/DDBJ whole genome shotgun (WGS) entry which is preliminary data.</text>
</comment>
<dbReference type="Proteomes" id="UP000004597">
    <property type="component" value="Unassembled WGS sequence"/>
</dbReference>
<name>G6AFN7_9BACT</name>
<organism evidence="1 2">
    <name type="scientific">Prevotella histicola F0411</name>
    <dbReference type="NCBI Taxonomy" id="857291"/>
    <lineage>
        <taxon>Bacteria</taxon>
        <taxon>Pseudomonadati</taxon>
        <taxon>Bacteroidota</taxon>
        <taxon>Bacteroidia</taxon>
        <taxon>Bacteroidales</taxon>
        <taxon>Prevotellaceae</taxon>
        <taxon>Prevotella</taxon>
    </lineage>
</organism>
<dbReference type="AlphaFoldDB" id="G6AFN7"/>
<evidence type="ECO:0000313" key="1">
    <source>
        <dbReference type="EMBL" id="EHG16520.1"/>
    </source>
</evidence>
<dbReference type="STRING" id="857291.HMPREF9138_00914"/>